<protein>
    <submittedName>
        <fullName evidence="1">Uncharacterized protein</fullName>
    </submittedName>
</protein>
<evidence type="ECO:0000313" key="1">
    <source>
        <dbReference type="EMBL" id="QJA80606.1"/>
    </source>
</evidence>
<accession>A0A6M3KFC0</accession>
<organism evidence="1">
    <name type="scientific">viral metagenome</name>
    <dbReference type="NCBI Taxonomy" id="1070528"/>
    <lineage>
        <taxon>unclassified sequences</taxon>
        <taxon>metagenomes</taxon>
        <taxon>organismal metagenomes</taxon>
    </lineage>
</organism>
<dbReference type="AlphaFoldDB" id="A0A6M3KFC0"/>
<proteinExistence type="predicted"/>
<dbReference type="EMBL" id="MT142428">
    <property type="protein sequence ID" value="QJA80606.1"/>
    <property type="molecule type" value="Genomic_DNA"/>
</dbReference>
<name>A0A6M3KFC0_9ZZZZ</name>
<reference evidence="1" key="1">
    <citation type="submission" date="2020-03" db="EMBL/GenBank/DDBJ databases">
        <title>The deep terrestrial virosphere.</title>
        <authorList>
            <person name="Holmfeldt K."/>
            <person name="Nilsson E."/>
            <person name="Simone D."/>
            <person name="Lopez-Fernandez M."/>
            <person name="Wu X."/>
            <person name="de Brujin I."/>
            <person name="Lundin D."/>
            <person name="Andersson A."/>
            <person name="Bertilsson S."/>
            <person name="Dopson M."/>
        </authorList>
    </citation>
    <scope>NUCLEOTIDE SEQUENCE</scope>
    <source>
        <strain evidence="1">MM415A00692</strain>
    </source>
</reference>
<gene>
    <name evidence="1" type="ORF">MM415A00692_0025</name>
</gene>
<sequence>MFVKIEPSGCCERKGLVQVRFSFYLEDGDYGYERHHVQVSGFSKDTYKGRDPNYFARVRRKHG</sequence>